<dbReference type="Gene3D" id="3.40.50.1820">
    <property type="entry name" value="alpha/beta hydrolase"/>
    <property type="match status" value="1"/>
</dbReference>
<sequence length="184" mass="20290">MNIFTAIAVTAITTTITVTIIPNTAFWGFWRVCCESKELPKGCECFDISSKSDFTNSVYQLPTCPDKLGVKFLFYDRGHNQTAQGISAGQKNILKTSFSGKRETVIICHGFTDEGTAPWMIATKDALLETGDFNVILVDWKFGAAGPKYFQAVANTRMVGALIARLIWDLHVYTAADFKVGAKE</sequence>
<name>A0AAV4DBN6_9GAST</name>
<dbReference type="GO" id="GO:0016298">
    <property type="term" value="F:lipase activity"/>
    <property type="evidence" value="ECO:0007669"/>
    <property type="project" value="InterPro"/>
</dbReference>
<proteinExistence type="inferred from homology"/>
<accession>A0AAV4DBN6</accession>
<dbReference type="GO" id="GO:0005615">
    <property type="term" value="C:extracellular space"/>
    <property type="evidence" value="ECO:0007669"/>
    <property type="project" value="TreeGrafter"/>
</dbReference>
<organism evidence="6 7">
    <name type="scientific">Plakobranchus ocellatus</name>
    <dbReference type="NCBI Taxonomy" id="259542"/>
    <lineage>
        <taxon>Eukaryota</taxon>
        <taxon>Metazoa</taxon>
        <taxon>Spiralia</taxon>
        <taxon>Lophotrochozoa</taxon>
        <taxon>Mollusca</taxon>
        <taxon>Gastropoda</taxon>
        <taxon>Heterobranchia</taxon>
        <taxon>Euthyneura</taxon>
        <taxon>Panpulmonata</taxon>
        <taxon>Sacoglossa</taxon>
        <taxon>Placobranchoidea</taxon>
        <taxon>Plakobranchidae</taxon>
        <taxon>Plakobranchus</taxon>
    </lineage>
</organism>
<dbReference type="InterPro" id="IPR000734">
    <property type="entry name" value="TAG_lipase"/>
</dbReference>
<dbReference type="Pfam" id="PF00151">
    <property type="entry name" value="Lipase"/>
    <property type="match status" value="1"/>
</dbReference>
<dbReference type="Proteomes" id="UP000735302">
    <property type="component" value="Unassembled WGS sequence"/>
</dbReference>
<comment type="subcellular location">
    <subcellularLocation>
        <location evidence="1">Secreted</location>
    </subcellularLocation>
</comment>
<dbReference type="EMBL" id="BLXT01007690">
    <property type="protein sequence ID" value="GFO41450.1"/>
    <property type="molecule type" value="Genomic_DNA"/>
</dbReference>
<dbReference type="GO" id="GO:0016042">
    <property type="term" value="P:lipid catabolic process"/>
    <property type="evidence" value="ECO:0007669"/>
    <property type="project" value="TreeGrafter"/>
</dbReference>
<feature type="domain" description="Lipase" evidence="5">
    <location>
        <begin position="56"/>
        <end position="171"/>
    </location>
</feature>
<dbReference type="InterPro" id="IPR013818">
    <property type="entry name" value="Lipase"/>
</dbReference>
<keyword evidence="3" id="KW-0964">Secreted</keyword>
<gene>
    <name evidence="6" type="ORF">PoB_006795500</name>
</gene>
<evidence type="ECO:0000313" key="7">
    <source>
        <dbReference type="Proteomes" id="UP000735302"/>
    </source>
</evidence>
<evidence type="ECO:0000256" key="2">
    <source>
        <dbReference type="ARBA" id="ARBA00010701"/>
    </source>
</evidence>
<comment type="similarity">
    <text evidence="2 4">Belongs to the AB hydrolase superfamily. Lipase family.</text>
</comment>
<dbReference type="SUPFAM" id="SSF53474">
    <property type="entry name" value="alpha/beta-Hydrolases"/>
    <property type="match status" value="1"/>
</dbReference>
<evidence type="ECO:0000313" key="6">
    <source>
        <dbReference type="EMBL" id="GFO41450.1"/>
    </source>
</evidence>
<evidence type="ECO:0000259" key="5">
    <source>
        <dbReference type="Pfam" id="PF00151"/>
    </source>
</evidence>
<evidence type="ECO:0000256" key="1">
    <source>
        <dbReference type="ARBA" id="ARBA00004613"/>
    </source>
</evidence>
<evidence type="ECO:0000256" key="4">
    <source>
        <dbReference type="RuleBase" id="RU004262"/>
    </source>
</evidence>
<reference evidence="6 7" key="1">
    <citation type="journal article" date="2021" name="Elife">
        <title>Chloroplast acquisition without the gene transfer in kleptoplastic sea slugs, Plakobranchus ocellatus.</title>
        <authorList>
            <person name="Maeda T."/>
            <person name="Takahashi S."/>
            <person name="Yoshida T."/>
            <person name="Shimamura S."/>
            <person name="Takaki Y."/>
            <person name="Nagai Y."/>
            <person name="Toyoda A."/>
            <person name="Suzuki Y."/>
            <person name="Arimoto A."/>
            <person name="Ishii H."/>
            <person name="Satoh N."/>
            <person name="Nishiyama T."/>
            <person name="Hasebe M."/>
            <person name="Maruyama T."/>
            <person name="Minagawa J."/>
            <person name="Obokata J."/>
            <person name="Shigenobu S."/>
        </authorList>
    </citation>
    <scope>NUCLEOTIDE SEQUENCE [LARGE SCALE GENOMIC DNA]</scope>
</reference>
<comment type="caution">
    <text evidence="6">The sequence shown here is derived from an EMBL/GenBank/DDBJ whole genome shotgun (WGS) entry which is preliminary data.</text>
</comment>
<protein>
    <submittedName>
        <fullName evidence="6">Pancreatic lipase-related protein 2</fullName>
    </submittedName>
</protein>
<dbReference type="PANTHER" id="PTHR11610">
    <property type="entry name" value="LIPASE"/>
    <property type="match status" value="1"/>
</dbReference>
<evidence type="ECO:0000256" key="3">
    <source>
        <dbReference type="ARBA" id="ARBA00022525"/>
    </source>
</evidence>
<dbReference type="InterPro" id="IPR029058">
    <property type="entry name" value="AB_hydrolase_fold"/>
</dbReference>
<keyword evidence="7" id="KW-1185">Reference proteome</keyword>
<dbReference type="AlphaFoldDB" id="A0AAV4DBN6"/>